<organism evidence="2 3">
    <name type="scientific">Intestinirhabdus alba</name>
    <dbReference type="NCBI Taxonomy" id="2899544"/>
    <lineage>
        <taxon>Bacteria</taxon>
        <taxon>Pseudomonadati</taxon>
        <taxon>Pseudomonadota</taxon>
        <taxon>Gammaproteobacteria</taxon>
        <taxon>Enterobacterales</taxon>
        <taxon>Enterobacteriaceae</taxon>
        <taxon>Intestinirhabdus</taxon>
    </lineage>
</organism>
<evidence type="ECO:0008006" key="4">
    <source>
        <dbReference type="Google" id="ProtNLM"/>
    </source>
</evidence>
<keyword evidence="3" id="KW-1185">Reference proteome</keyword>
<dbReference type="EMBL" id="WMJZ01000022">
    <property type="protein sequence ID" value="MTH47659.1"/>
    <property type="molecule type" value="Genomic_DNA"/>
</dbReference>
<reference evidence="2 3" key="1">
    <citation type="submission" date="2019-11" db="EMBL/GenBank/DDBJ databases">
        <title>Escherichia alba sp. nov. isolated from the gut of plastic-eating superworms Zophobas atratus.</title>
        <authorList>
            <person name="Yang Y."/>
        </authorList>
    </citation>
    <scope>NUCLEOTIDE SEQUENCE [LARGE SCALE GENOMIC DNA]</scope>
    <source>
        <strain evidence="3">BIT-B35</strain>
    </source>
</reference>
<keyword evidence="1" id="KW-1133">Transmembrane helix</keyword>
<gene>
    <name evidence="2" type="ORF">GJV78_15615</name>
</gene>
<keyword evidence="1" id="KW-0472">Membrane</keyword>
<dbReference type="OrthoDB" id="4299760at2"/>
<proteinExistence type="predicted"/>
<protein>
    <recommendedName>
        <fullName evidence="4">DUF4864 domain-containing protein</fullName>
    </recommendedName>
</protein>
<dbReference type="RefSeq" id="WP_155109190.1">
    <property type="nucleotide sequence ID" value="NZ_WMJZ01000022.1"/>
</dbReference>
<sequence length="284" mass="31632">MHTPEAWPLTRLKAQLCDLNASDDCPFILREEGSEVVASWNIADARWRAILGNGGLKKQYELRLFFDESKKQVSYREKTVDLEWNADYSSVSVQKSVHVGKRLEFSAGSVWGVKEDGHFGKIAGYRFSSTEISDRVFNVVREAGWQVRGVLANGRSRKFIIAGVIAAVLAAFIGVGILLYTLLGGMKDAARAEIDLLRGEDYAGAWEASAASLQRKISREDFMRVFEALRFPDIVDYSFTQLRSANDVGYLSGSVEFKDGTTGEINIMMHKEDGQWKLAGVSVD</sequence>
<name>A0A6L6IMD6_9ENTR</name>
<accession>A0A6L6IMD6</accession>
<comment type="caution">
    <text evidence="2">The sequence shown here is derived from an EMBL/GenBank/DDBJ whole genome shotgun (WGS) entry which is preliminary data.</text>
</comment>
<dbReference type="AlphaFoldDB" id="A0A6L6IMD6"/>
<evidence type="ECO:0000313" key="3">
    <source>
        <dbReference type="Proteomes" id="UP000477739"/>
    </source>
</evidence>
<feature type="transmembrane region" description="Helical" evidence="1">
    <location>
        <begin position="159"/>
        <end position="183"/>
    </location>
</feature>
<keyword evidence="1" id="KW-0812">Transmembrane</keyword>
<evidence type="ECO:0000256" key="1">
    <source>
        <dbReference type="SAM" id="Phobius"/>
    </source>
</evidence>
<dbReference type="Proteomes" id="UP000477739">
    <property type="component" value="Unassembled WGS sequence"/>
</dbReference>
<evidence type="ECO:0000313" key="2">
    <source>
        <dbReference type="EMBL" id="MTH47659.1"/>
    </source>
</evidence>